<dbReference type="Pfam" id="PF00535">
    <property type="entry name" value="Glycos_transf_2"/>
    <property type="match status" value="1"/>
</dbReference>
<dbReference type="Proteomes" id="UP000660024">
    <property type="component" value="Unassembled WGS sequence"/>
</dbReference>
<dbReference type="Gene3D" id="3.90.550.10">
    <property type="entry name" value="Spore Coat Polysaccharide Biosynthesis Protein SpsA, Chain A"/>
    <property type="match status" value="1"/>
</dbReference>
<evidence type="ECO:0000259" key="1">
    <source>
        <dbReference type="Pfam" id="PF00535"/>
    </source>
</evidence>
<reference evidence="2 3" key="1">
    <citation type="submission" date="2020-12" db="EMBL/GenBank/DDBJ databases">
        <title>Bacterial novel species Pedobacter sp. SD-b isolated from soil.</title>
        <authorList>
            <person name="Jung H.-Y."/>
        </authorList>
    </citation>
    <scope>NUCLEOTIDE SEQUENCE [LARGE SCALE GENOMIC DNA]</scope>
    <source>
        <strain evidence="2 3">SD-b</strain>
    </source>
</reference>
<comment type="caution">
    <text evidence="2">The sequence shown here is derived from an EMBL/GenBank/DDBJ whole genome shotgun (WGS) entry which is preliminary data.</text>
</comment>
<dbReference type="EMBL" id="JAEHFY010000004">
    <property type="protein sequence ID" value="MBK0382071.1"/>
    <property type="molecule type" value="Genomic_DNA"/>
</dbReference>
<evidence type="ECO:0000313" key="3">
    <source>
        <dbReference type="Proteomes" id="UP000660024"/>
    </source>
</evidence>
<evidence type="ECO:0000313" key="2">
    <source>
        <dbReference type="EMBL" id="MBK0382071.1"/>
    </source>
</evidence>
<feature type="domain" description="Glycosyltransferase 2-like" evidence="1">
    <location>
        <begin position="7"/>
        <end position="147"/>
    </location>
</feature>
<dbReference type="RefSeq" id="WP_200584850.1">
    <property type="nucleotide sequence ID" value="NZ_JAEHFY010000004.1"/>
</dbReference>
<dbReference type="CDD" id="cd06433">
    <property type="entry name" value="GT_2_WfgS_like"/>
    <property type="match status" value="1"/>
</dbReference>
<dbReference type="SUPFAM" id="SSF53448">
    <property type="entry name" value="Nucleotide-diphospho-sugar transferases"/>
    <property type="match status" value="1"/>
</dbReference>
<sequence length="266" mass="31311">MNWPKITIVTPNYNLGKFLERTILSVISQDYPNLEYIIVDGGSTDSSLAIINKYRKHFTSIIIEKDTGLYNALNKGFKVSTGEIMGWINSDDMLQNKALFMIGEYFNKNQNVNWLQGKPCVYNEDDEVIYERPAVSNRFFFLLKEYKDNFSFIQQESTFWRRNLWNKAGGYLSENYRLAGDFELWIRFFRTDFLYCIDKKVGGFRKRDGQISSNIADYLDEVDTIIKNEIKLLGLYESVNLKFRKLNNKIQKKLGITSHFHNHYLN</sequence>
<keyword evidence="3" id="KW-1185">Reference proteome</keyword>
<dbReference type="PANTHER" id="PTHR22916">
    <property type="entry name" value="GLYCOSYLTRANSFERASE"/>
    <property type="match status" value="1"/>
</dbReference>
<dbReference type="InterPro" id="IPR001173">
    <property type="entry name" value="Glyco_trans_2-like"/>
</dbReference>
<protein>
    <submittedName>
        <fullName evidence="2">Glycosyltransferase</fullName>
    </submittedName>
</protein>
<dbReference type="InterPro" id="IPR029044">
    <property type="entry name" value="Nucleotide-diphossugar_trans"/>
</dbReference>
<accession>A0ABS1BH13</accession>
<gene>
    <name evidence="2" type="ORF">I5M32_03785</name>
</gene>
<organism evidence="2 3">
    <name type="scientific">Pedobacter segetis</name>
    <dbReference type="NCBI Taxonomy" id="2793069"/>
    <lineage>
        <taxon>Bacteria</taxon>
        <taxon>Pseudomonadati</taxon>
        <taxon>Bacteroidota</taxon>
        <taxon>Sphingobacteriia</taxon>
        <taxon>Sphingobacteriales</taxon>
        <taxon>Sphingobacteriaceae</taxon>
        <taxon>Pedobacter</taxon>
    </lineage>
</organism>
<proteinExistence type="predicted"/>
<dbReference type="PANTHER" id="PTHR22916:SF65">
    <property type="entry name" value="SLR1065 PROTEIN"/>
    <property type="match status" value="1"/>
</dbReference>
<name>A0ABS1BH13_9SPHI</name>